<feature type="region of interest" description="Disordered" evidence="1">
    <location>
        <begin position="95"/>
        <end position="140"/>
    </location>
</feature>
<protein>
    <submittedName>
        <fullName evidence="2">Uncharacterized protein</fullName>
    </submittedName>
</protein>
<evidence type="ECO:0000256" key="1">
    <source>
        <dbReference type="SAM" id="MobiDB-lite"/>
    </source>
</evidence>
<dbReference type="EMBL" id="JASCZI010090739">
    <property type="protein sequence ID" value="MED6145875.1"/>
    <property type="molecule type" value="Genomic_DNA"/>
</dbReference>
<evidence type="ECO:0000313" key="3">
    <source>
        <dbReference type="Proteomes" id="UP001341840"/>
    </source>
</evidence>
<accession>A0ABU6TAX8</accession>
<sequence length="234" mass="27931">MPTSNANEVTVDRAVLIHSIMEGMSIKAELLISHHISAATESKDPNKRLPFTGVIYRLLFANGFKKKVQGGKLIPIEKPITAESIMRNRFTEMQQQFHPPPRQEHHQVHMEEDEQQQHQQEQQFQQPPQQFNFPQPSQQNFPQEYNWQELTQQFQGMRVEQNNQFKDFLDRQNSFFEDMRTQTRVYKQGFEYFRVQRHKYVEEIKASHEITHQAVLELKKNQDKQQKDFAAHRK</sequence>
<dbReference type="Proteomes" id="UP001341840">
    <property type="component" value="Unassembled WGS sequence"/>
</dbReference>
<name>A0ABU6TAX8_9FABA</name>
<proteinExistence type="predicted"/>
<organism evidence="2 3">
    <name type="scientific">Stylosanthes scabra</name>
    <dbReference type="NCBI Taxonomy" id="79078"/>
    <lineage>
        <taxon>Eukaryota</taxon>
        <taxon>Viridiplantae</taxon>
        <taxon>Streptophyta</taxon>
        <taxon>Embryophyta</taxon>
        <taxon>Tracheophyta</taxon>
        <taxon>Spermatophyta</taxon>
        <taxon>Magnoliopsida</taxon>
        <taxon>eudicotyledons</taxon>
        <taxon>Gunneridae</taxon>
        <taxon>Pentapetalae</taxon>
        <taxon>rosids</taxon>
        <taxon>fabids</taxon>
        <taxon>Fabales</taxon>
        <taxon>Fabaceae</taxon>
        <taxon>Papilionoideae</taxon>
        <taxon>50 kb inversion clade</taxon>
        <taxon>dalbergioids sensu lato</taxon>
        <taxon>Dalbergieae</taxon>
        <taxon>Pterocarpus clade</taxon>
        <taxon>Stylosanthes</taxon>
    </lineage>
</organism>
<gene>
    <name evidence="2" type="ORF">PIB30_029254</name>
</gene>
<comment type="caution">
    <text evidence="2">The sequence shown here is derived from an EMBL/GenBank/DDBJ whole genome shotgun (WGS) entry which is preliminary data.</text>
</comment>
<feature type="compositionally biased region" description="Basic and acidic residues" evidence="1">
    <location>
        <begin position="101"/>
        <end position="110"/>
    </location>
</feature>
<keyword evidence="3" id="KW-1185">Reference proteome</keyword>
<reference evidence="2 3" key="1">
    <citation type="journal article" date="2023" name="Plants (Basel)">
        <title>Bridging the Gap: Combining Genomics and Transcriptomics Approaches to Understand Stylosanthes scabra, an Orphan Legume from the Brazilian Caatinga.</title>
        <authorList>
            <person name="Ferreira-Neto J.R.C."/>
            <person name="da Silva M.D."/>
            <person name="Binneck E."/>
            <person name="de Melo N.F."/>
            <person name="da Silva R.H."/>
            <person name="de Melo A.L.T.M."/>
            <person name="Pandolfi V."/>
            <person name="Bustamante F.O."/>
            <person name="Brasileiro-Vidal A.C."/>
            <person name="Benko-Iseppon A.M."/>
        </authorList>
    </citation>
    <scope>NUCLEOTIDE SEQUENCE [LARGE SCALE GENOMIC DNA]</scope>
    <source>
        <tissue evidence="2">Leaves</tissue>
    </source>
</reference>
<evidence type="ECO:0000313" key="2">
    <source>
        <dbReference type="EMBL" id="MED6145875.1"/>
    </source>
</evidence>
<feature type="compositionally biased region" description="Low complexity" evidence="1">
    <location>
        <begin position="117"/>
        <end position="140"/>
    </location>
</feature>